<dbReference type="GO" id="GO:0016887">
    <property type="term" value="F:ATP hydrolysis activity"/>
    <property type="evidence" value="ECO:0007669"/>
    <property type="project" value="RHEA"/>
</dbReference>
<dbReference type="Proteomes" id="UP000186955">
    <property type="component" value="Unassembled WGS sequence"/>
</dbReference>
<dbReference type="InterPro" id="IPR005161">
    <property type="entry name" value="Ku_N"/>
</dbReference>
<name>A0A1Q5UQG4_9EURO</name>
<evidence type="ECO:0000256" key="6">
    <source>
        <dbReference type="ARBA" id="ARBA00021792"/>
    </source>
</evidence>
<keyword evidence="11 20" id="KW-0347">Helicase</keyword>
<dbReference type="CDD" id="cd00873">
    <property type="entry name" value="KU80"/>
    <property type="match status" value="1"/>
</dbReference>
<dbReference type="GO" id="GO:0042162">
    <property type="term" value="F:telomeric DNA binding"/>
    <property type="evidence" value="ECO:0007669"/>
    <property type="project" value="InterPro"/>
</dbReference>
<accession>A0A1Q5UQG4</accession>
<dbReference type="InterPro" id="IPR002035">
    <property type="entry name" value="VWF_A"/>
</dbReference>
<dbReference type="PANTHER" id="PTHR12604:SF4">
    <property type="entry name" value="X-RAY REPAIR CROSS-COMPLEMENTING PROTEIN 5"/>
    <property type="match status" value="1"/>
</dbReference>
<dbReference type="Pfam" id="PF03731">
    <property type="entry name" value="Ku_N"/>
    <property type="match status" value="1"/>
</dbReference>
<comment type="catalytic activity">
    <reaction evidence="19 20">
        <text>ATP + H2O = ADP + phosphate + H(+)</text>
        <dbReference type="Rhea" id="RHEA:13065"/>
        <dbReference type="ChEBI" id="CHEBI:15377"/>
        <dbReference type="ChEBI" id="CHEBI:15378"/>
        <dbReference type="ChEBI" id="CHEBI:30616"/>
        <dbReference type="ChEBI" id="CHEBI:43474"/>
        <dbReference type="ChEBI" id="CHEBI:456216"/>
        <dbReference type="EC" id="3.6.4.12"/>
    </reaction>
</comment>
<keyword evidence="9 20" id="KW-0227">DNA damage</keyword>
<dbReference type="GO" id="GO:0043564">
    <property type="term" value="C:Ku70:Ku80 complex"/>
    <property type="evidence" value="ECO:0007669"/>
    <property type="project" value="InterPro"/>
</dbReference>
<keyword evidence="14 20" id="KW-0238">DNA-binding</keyword>
<dbReference type="GO" id="GO:0006303">
    <property type="term" value="P:double-strand break repair via nonhomologous end joining"/>
    <property type="evidence" value="ECO:0007669"/>
    <property type="project" value="InterPro"/>
</dbReference>
<dbReference type="PIRSF" id="PIRSF016570">
    <property type="entry name" value="Ku80"/>
    <property type="match status" value="1"/>
</dbReference>
<evidence type="ECO:0000256" key="15">
    <source>
        <dbReference type="ARBA" id="ARBA00023172"/>
    </source>
</evidence>
<keyword evidence="8 20" id="KW-0547">Nucleotide-binding</keyword>
<evidence type="ECO:0000256" key="19">
    <source>
        <dbReference type="ARBA" id="ARBA00047995"/>
    </source>
</evidence>
<keyword evidence="10 20" id="KW-0378">Hydrolase</keyword>
<evidence type="ECO:0000256" key="16">
    <source>
        <dbReference type="ARBA" id="ARBA00023204"/>
    </source>
</evidence>
<feature type="region of interest" description="Disordered" evidence="21">
    <location>
        <begin position="260"/>
        <end position="284"/>
    </location>
</feature>
<evidence type="ECO:0000256" key="1">
    <source>
        <dbReference type="ARBA" id="ARBA00004123"/>
    </source>
</evidence>
<evidence type="ECO:0000256" key="20">
    <source>
        <dbReference type="PIRNR" id="PIRNR016570"/>
    </source>
</evidence>
<evidence type="ECO:0000256" key="13">
    <source>
        <dbReference type="ARBA" id="ARBA00022895"/>
    </source>
</evidence>
<dbReference type="GO" id="GO:0003684">
    <property type="term" value="F:damaged DNA binding"/>
    <property type="evidence" value="ECO:0007669"/>
    <property type="project" value="InterPro"/>
</dbReference>
<dbReference type="Pfam" id="PF08785">
    <property type="entry name" value="Ku_PK_bind"/>
    <property type="match status" value="1"/>
</dbReference>
<evidence type="ECO:0000256" key="3">
    <source>
        <dbReference type="ARBA" id="ARBA00007726"/>
    </source>
</evidence>
<comment type="subcellular location">
    <subcellularLocation>
        <location evidence="2">Chromosome</location>
        <location evidence="2">Telomere</location>
    </subcellularLocation>
    <subcellularLocation>
        <location evidence="1 20">Nucleus</location>
    </subcellularLocation>
</comment>
<dbReference type="Gene3D" id="1.25.40.240">
    <property type="entry name" value="Ku, C-terminal domain"/>
    <property type="match status" value="1"/>
</dbReference>
<dbReference type="Gene3D" id="2.40.290.10">
    <property type="match status" value="1"/>
</dbReference>
<evidence type="ECO:0000256" key="18">
    <source>
        <dbReference type="ARBA" id="ARBA00024890"/>
    </source>
</evidence>
<dbReference type="InterPro" id="IPR036465">
    <property type="entry name" value="vWFA_dom_sf"/>
</dbReference>
<evidence type="ECO:0000256" key="10">
    <source>
        <dbReference type="ARBA" id="ARBA00022801"/>
    </source>
</evidence>
<evidence type="ECO:0000256" key="7">
    <source>
        <dbReference type="ARBA" id="ARBA00022454"/>
    </source>
</evidence>
<evidence type="ECO:0000256" key="2">
    <source>
        <dbReference type="ARBA" id="ARBA00004574"/>
    </source>
</evidence>
<keyword evidence="16 20" id="KW-0234">DNA repair</keyword>
<dbReference type="FunFam" id="1.25.40.240:FF:000002">
    <property type="entry name" value="ATP-dependent DNA helicase II subunit 2"/>
    <property type="match status" value="1"/>
</dbReference>
<keyword evidence="24" id="KW-1185">Reference proteome</keyword>
<comment type="similarity">
    <text evidence="3 20">Belongs to the ku80 family.</text>
</comment>
<evidence type="ECO:0000313" key="23">
    <source>
        <dbReference type="EMBL" id="OKP14718.1"/>
    </source>
</evidence>
<organism evidence="23 24">
    <name type="scientific">Penicillium subrubescens</name>
    <dbReference type="NCBI Taxonomy" id="1316194"/>
    <lineage>
        <taxon>Eukaryota</taxon>
        <taxon>Fungi</taxon>
        <taxon>Dikarya</taxon>
        <taxon>Ascomycota</taxon>
        <taxon>Pezizomycotina</taxon>
        <taxon>Eurotiomycetes</taxon>
        <taxon>Eurotiomycetidae</taxon>
        <taxon>Eurotiales</taxon>
        <taxon>Aspergillaceae</taxon>
        <taxon>Penicillium</taxon>
    </lineage>
</organism>
<dbReference type="InterPro" id="IPR036494">
    <property type="entry name" value="Ku_C_sf"/>
</dbReference>
<dbReference type="InterPro" id="IPR006164">
    <property type="entry name" value="DNA_bd_Ku70/Ku80"/>
</dbReference>
<feature type="domain" description="VWFA" evidence="22">
    <location>
        <begin position="6"/>
        <end position="164"/>
    </location>
</feature>
<dbReference type="SUPFAM" id="SSF100939">
    <property type="entry name" value="SPOC domain-like"/>
    <property type="match status" value="1"/>
</dbReference>
<comment type="function">
    <text evidence="18">Single-stranded DNA-dependent ATP-dependent helicase. Involved in non-homologous end joining (NHEJ) DNA double strand break repair. DNA-binding is sequence-independent but has a high affinity to nicks in double-stranded DNA and to the ends of duplex DNA. Binds to naturally occurring chromosomal ends, and therefore provides chromosomal end protection. Required also for telomere recombination to repair telomeric ends in the absence of telomerase. KU70, of the KU70/KU80 heterodimer, binds to the stem loop of TLC1, the RNA component of telomerase. Involved in telomere maintenance. Interacts with telomeric repeats and subtelomeric sequences thereby controlling telomere length and protecting against subtelomeric rearrangement. Maintains telomeric chromatin, which is involved in silencing the expression of genes located at the telomere. Required for mating-type switching.</text>
</comment>
<evidence type="ECO:0000256" key="11">
    <source>
        <dbReference type="ARBA" id="ARBA00022806"/>
    </source>
</evidence>
<keyword evidence="15 20" id="KW-0233">DNA recombination</keyword>
<dbReference type="STRING" id="1316194.A0A1Q5UQG4"/>
<keyword evidence="13" id="KW-0779">Telomere</keyword>
<evidence type="ECO:0000256" key="9">
    <source>
        <dbReference type="ARBA" id="ARBA00022763"/>
    </source>
</evidence>
<keyword evidence="17 20" id="KW-0539">Nucleus</keyword>
<dbReference type="InterPro" id="IPR016194">
    <property type="entry name" value="SPOC-like_C_dom_sf"/>
</dbReference>
<evidence type="ECO:0000256" key="12">
    <source>
        <dbReference type="ARBA" id="ARBA00022840"/>
    </source>
</evidence>
<protein>
    <recommendedName>
        <fullName evidence="6 20">ATP-dependent DNA helicase II subunit 2</fullName>
        <ecNumber evidence="5 20">3.6.4.12</ecNumber>
    </recommendedName>
</protein>
<dbReference type="GO" id="GO:0006310">
    <property type="term" value="P:DNA recombination"/>
    <property type="evidence" value="ECO:0007669"/>
    <property type="project" value="UniProtKB-KW"/>
</dbReference>
<dbReference type="EMBL" id="MNBE01000071">
    <property type="protein sequence ID" value="OKP14718.1"/>
    <property type="molecule type" value="Genomic_DNA"/>
</dbReference>
<dbReference type="SMART" id="SM00559">
    <property type="entry name" value="Ku78"/>
    <property type="match status" value="1"/>
</dbReference>
<dbReference type="GO" id="GO:0003678">
    <property type="term" value="F:DNA helicase activity"/>
    <property type="evidence" value="ECO:0007669"/>
    <property type="project" value="UniProtKB-EC"/>
</dbReference>
<evidence type="ECO:0000256" key="14">
    <source>
        <dbReference type="ARBA" id="ARBA00023125"/>
    </source>
</evidence>
<comment type="subunit">
    <text evidence="4">Heterodimer of Ku70 and Ku80.</text>
</comment>
<dbReference type="PANTHER" id="PTHR12604">
    <property type="entry name" value="KU AUTOANTIGEN DNA HELICASE"/>
    <property type="match status" value="1"/>
</dbReference>
<dbReference type="GO" id="GO:0005524">
    <property type="term" value="F:ATP binding"/>
    <property type="evidence" value="ECO:0007669"/>
    <property type="project" value="UniProtKB-UniRule"/>
</dbReference>
<dbReference type="GO" id="GO:0000781">
    <property type="term" value="C:chromosome, telomeric region"/>
    <property type="evidence" value="ECO:0007669"/>
    <property type="project" value="UniProtKB-SubCell"/>
</dbReference>
<evidence type="ECO:0000256" key="21">
    <source>
        <dbReference type="SAM" id="MobiDB-lite"/>
    </source>
</evidence>
<reference evidence="23 24" key="1">
    <citation type="submission" date="2016-10" db="EMBL/GenBank/DDBJ databases">
        <title>Genome sequence of the ascomycete fungus Penicillium subrubescens.</title>
        <authorList>
            <person name="De Vries R.P."/>
            <person name="Peng M."/>
            <person name="Dilokpimol A."/>
            <person name="Hilden K."/>
            <person name="Makela M.R."/>
            <person name="Grigoriev I."/>
            <person name="Riley R."/>
            <person name="Granchi Z."/>
        </authorList>
    </citation>
    <scope>NUCLEOTIDE SEQUENCE [LARGE SCALE GENOMIC DNA]</scope>
    <source>
        <strain evidence="23 24">CBS 132785</strain>
    </source>
</reference>
<dbReference type="Pfam" id="PF02735">
    <property type="entry name" value="Ku"/>
    <property type="match status" value="1"/>
</dbReference>
<dbReference type="GO" id="GO:0003690">
    <property type="term" value="F:double-stranded DNA binding"/>
    <property type="evidence" value="ECO:0007669"/>
    <property type="project" value="TreeGrafter"/>
</dbReference>
<dbReference type="PROSITE" id="PS50234">
    <property type="entry name" value="VWFA"/>
    <property type="match status" value="1"/>
</dbReference>
<evidence type="ECO:0000256" key="17">
    <source>
        <dbReference type="ARBA" id="ARBA00023242"/>
    </source>
</evidence>
<evidence type="ECO:0000256" key="4">
    <source>
        <dbReference type="ARBA" id="ARBA00011584"/>
    </source>
</evidence>
<dbReference type="Gene3D" id="3.40.50.410">
    <property type="entry name" value="von Willebrand factor, type A domain"/>
    <property type="match status" value="1"/>
</dbReference>
<keyword evidence="7" id="KW-0158">Chromosome</keyword>
<dbReference type="InterPro" id="IPR014893">
    <property type="entry name" value="Ku_PK_bind"/>
</dbReference>
<dbReference type="GO" id="GO:0000723">
    <property type="term" value="P:telomere maintenance"/>
    <property type="evidence" value="ECO:0007669"/>
    <property type="project" value="InterPro"/>
</dbReference>
<keyword evidence="12 20" id="KW-0067">ATP-binding</keyword>
<dbReference type="InterPro" id="IPR024193">
    <property type="entry name" value="Ku80"/>
</dbReference>
<evidence type="ECO:0000256" key="8">
    <source>
        <dbReference type="ARBA" id="ARBA00022741"/>
    </source>
</evidence>
<dbReference type="FunFam" id="2.40.290.10:FF:000008">
    <property type="entry name" value="ATP-dependent DNA helicase II subunit 2"/>
    <property type="match status" value="1"/>
</dbReference>
<evidence type="ECO:0000256" key="5">
    <source>
        <dbReference type="ARBA" id="ARBA00012551"/>
    </source>
</evidence>
<evidence type="ECO:0000313" key="24">
    <source>
        <dbReference type="Proteomes" id="UP000186955"/>
    </source>
</evidence>
<dbReference type="SUPFAM" id="SSF101420">
    <property type="entry name" value="C-terminal domain of Ku80"/>
    <property type="match status" value="1"/>
</dbReference>
<dbReference type="FunFam" id="3.40.50.410:FF:000073">
    <property type="entry name" value="ATP-dependent DNA helicase II subunit 2"/>
    <property type="match status" value="1"/>
</dbReference>
<comment type="caution">
    <text evidence="23">The sequence shown here is derived from an EMBL/GenBank/DDBJ whole genome shotgun (WGS) entry which is preliminary data.</text>
</comment>
<dbReference type="EC" id="3.6.4.12" evidence="5 20"/>
<sequence>MADKEATVYIVDVGKSMGERRHGRSVTDLEWAMKYVWDRITATVATGRKTATIGVVALRSDETSNELREDTSFSKISVLRNLGQFLMADIRQLREAIKPSQTNKGDAVSSVVVAIQMINTYTKKLKYKRRIVLVTNGTGHMNNEGLDEIQRKIQDDGIELVVLGADFDDPEFGVKEEDKDLHKAENETLLQVLAEGCGGVFGTLEQAISELEIPRIKITKSMPSFKGFLSLGDASKYETALRIPVERYFRTYVAKPPSASSFALRSGGQEENEAGAGQSTSGGEALTTIRTSRTYQINDESAPGGKVDVERDDLAKGYEYGRTAVHISQTDENITTLETFAGMEIIGFVQMNKYDRYLHMSNTNVIIPQKANDKASLALSSLIHALWEQETYAVARLVAKEAKPPIIVLLAPSIEPDYECLIEIALPFAEDVRSYRFPPLDKVVTVSGKIVTEHRNLPTEDLQQAMNDYVDSMELDGEELPIDDSYSPLLHRIDTAVRYRAVYPNEPILEPSEQLTKFAHPDKELVREAKDSLEKLMSTANVKKVPPKTKGRKRLRETEKPLSGLDVDALLKQEPKRTKISAENAIPEFKQMLSRADSIEIIHDAVKQMTSIIETQIKHSLGDANYDRVVEGLGTMREELVDFEEPTLYNDYLAALKGKILGDELGGDRNELWWLIRKSKLGLIDQATSEVSKVTEDEAKEPPEPSGVIHRFRLEVCRIFS</sequence>
<dbReference type="AlphaFoldDB" id="A0A1Q5UQG4"/>
<proteinExistence type="inferred from homology"/>
<dbReference type="Gene3D" id="1.10.1600.10">
    <property type="match status" value="1"/>
</dbReference>
<evidence type="ECO:0000259" key="22">
    <source>
        <dbReference type="PROSITE" id="PS50234"/>
    </source>
</evidence>
<dbReference type="SUPFAM" id="SSF53300">
    <property type="entry name" value="vWA-like"/>
    <property type="match status" value="1"/>
</dbReference>
<gene>
    <name evidence="23" type="ORF">PENSUB_11476</name>
</gene>